<dbReference type="RefSeq" id="WP_252112213.1">
    <property type="nucleotide sequence ID" value="NZ_JAMSCK010000003.1"/>
</dbReference>
<keyword evidence="1" id="KW-1133">Transmembrane helix</keyword>
<dbReference type="EMBL" id="JAMSCK010000003">
    <property type="protein sequence ID" value="MCM8569290.1"/>
    <property type="molecule type" value="Genomic_DNA"/>
</dbReference>
<comment type="caution">
    <text evidence="2">The sequence shown here is derived from an EMBL/GenBank/DDBJ whole genome shotgun (WGS) entry which is preliminary data.</text>
</comment>
<keyword evidence="1" id="KW-0812">Transmembrane</keyword>
<organism evidence="2 3">
    <name type="scientific">Gramella jeungdoensis</name>
    <dbReference type="NCBI Taxonomy" id="708091"/>
    <lineage>
        <taxon>Bacteria</taxon>
        <taxon>Pseudomonadati</taxon>
        <taxon>Bacteroidota</taxon>
        <taxon>Flavobacteriia</taxon>
        <taxon>Flavobacteriales</taxon>
        <taxon>Flavobacteriaceae</taxon>
        <taxon>Christiangramia</taxon>
    </lineage>
</organism>
<evidence type="ECO:0000256" key="1">
    <source>
        <dbReference type="SAM" id="Phobius"/>
    </source>
</evidence>
<keyword evidence="3" id="KW-1185">Reference proteome</keyword>
<evidence type="ECO:0000313" key="3">
    <source>
        <dbReference type="Proteomes" id="UP001155077"/>
    </source>
</evidence>
<accession>A0ABT0Z1N3</accession>
<dbReference type="InterPro" id="IPR008620">
    <property type="entry name" value="FixH"/>
</dbReference>
<feature type="transmembrane region" description="Helical" evidence="1">
    <location>
        <begin position="6"/>
        <end position="25"/>
    </location>
</feature>
<dbReference type="Proteomes" id="UP001155077">
    <property type="component" value="Unassembled WGS sequence"/>
</dbReference>
<sequence length="149" mass="17389">MKINWGTGLVIGMLAFISFIMYFVVTMMSSKDYDHDLVVEDYYKAELHYQQDIDAERNALGMEENISLKNDNGKLLLIFPENMLTQEMEGVISLYRPSNKALDFEIPLSEVNTREYLIPEDKLVEGRWNVSVSWNSEGKEFLFKKEIIF</sequence>
<reference evidence="2" key="1">
    <citation type="submission" date="2022-06" db="EMBL/GenBank/DDBJ databases">
        <title>Gramella sediminis sp. nov., isolated from deep-sea sediment of the Indian Ocean.</title>
        <authorList>
            <person name="Yang L."/>
        </authorList>
    </citation>
    <scope>NUCLEOTIDE SEQUENCE</scope>
    <source>
        <strain evidence="2">HMD3159</strain>
    </source>
</reference>
<evidence type="ECO:0000313" key="2">
    <source>
        <dbReference type="EMBL" id="MCM8569290.1"/>
    </source>
</evidence>
<proteinExistence type="predicted"/>
<dbReference type="Pfam" id="PF05751">
    <property type="entry name" value="FixH"/>
    <property type="match status" value="1"/>
</dbReference>
<gene>
    <name evidence="2" type="ORF">NE848_07860</name>
</gene>
<keyword evidence="1" id="KW-0472">Membrane</keyword>
<protein>
    <submittedName>
        <fullName evidence="2">FixH family protein</fullName>
    </submittedName>
</protein>
<name>A0ABT0Z1N3_9FLAO</name>